<dbReference type="SUPFAM" id="SSF48208">
    <property type="entry name" value="Six-hairpin glycosidases"/>
    <property type="match status" value="1"/>
</dbReference>
<sequence>MGTMEERVQKTHNRLHNEKSPYLLQHADNPVDWYPWGDEAFDKAARENKPIFLSIGYSTCHWCHVMEHESFEDPQVAKLLNEVFVSIKVDREERPDIDNMYMTVSHMLTGSGGWPLNIIMTPEKKPFFAGTYFPKRSRFGRIGMLDLIPQIREIWTTQPRKVQETAEQILAALHTHHVYVSKPQVIALSDKSELLRKAFNDFVQRFDSHYGGFGKAPKFPSPHNVLFLLRYWKRSGDDVALRMVEKTLQAMRLGGLYDHIGFGFHRYSTDEKWLLPHFEKMLYDQAMLALAYIEGHQATGKPEYEQTAREIFQYVLRDMQDPAGGFYSAEDADSEGAEGKFYLWSSDELHAMLDDDDADLLLDIYHVEEHGNFRDQSTGLRTGKNILHLQESIREIAGRLDLNDKTLRKRLETIRQTLFWHREHRIHPHKDDKILTDWNGLMIAALSRGAQVFDEPLYLEAAEKAANFLLDKLKDRQGRLLHRYRDGEAAIAGHIDDYAFLIWGLIEVYEASFKVSYLKEAFRLHDELYRHFGDKEQGGLYFTADDAEQLLIREKEIYDGAVPSGNSVSLLNSIRLGRLSGNPELEEQAAHTFNAFAATIADHPTAHTFSLLGVDFATGPSHEVVIVGKRHDEGTREMLQNLRHVFVPNKVVLFRPVDELHPEILDLTGNIAAYSRIDGKTTAYVCRNFICALPTTDAGEMLEMLEKEYTNDLRDPGVFSQQ</sequence>
<evidence type="ECO:0000259" key="1">
    <source>
        <dbReference type="Pfam" id="PF03190"/>
    </source>
</evidence>
<evidence type="ECO:0000313" key="2">
    <source>
        <dbReference type="EMBL" id="PID58960.1"/>
    </source>
</evidence>
<reference evidence="2 3" key="1">
    <citation type="submission" date="2017-10" db="EMBL/GenBank/DDBJ databases">
        <title>Novel microbial diversity and functional potential in the marine mammal oral microbiome.</title>
        <authorList>
            <person name="Dudek N.K."/>
            <person name="Sun C.L."/>
            <person name="Burstein D."/>
            <person name="Kantor R.S."/>
            <person name="Aliaga Goltsman D.S."/>
            <person name="Bik E.M."/>
            <person name="Thomas B.C."/>
            <person name="Banfield J.F."/>
            <person name="Relman D.A."/>
        </authorList>
    </citation>
    <scope>NUCLEOTIDE SEQUENCE [LARGE SCALE GENOMIC DNA]</scope>
    <source>
        <strain evidence="2">DOLZORAL124_49_17</strain>
    </source>
</reference>
<name>A0A2G6EA54_9BACT</name>
<dbReference type="AlphaFoldDB" id="A0A2G6EA54"/>
<proteinExistence type="predicted"/>
<dbReference type="CDD" id="cd02955">
    <property type="entry name" value="SSP411"/>
    <property type="match status" value="1"/>
</dbReference>
<gene>
    <name evidence="2" type="ORF">CSB45_02815</name>
</gene>
<dbReference type="PANTHER" id="PTHR42899:SF1">
    <property type="entry name" value="SPERMATOGENESIS-ASSOCIATED PROTEIN 20"/>
    <property type="match status" value="1"/>
</dbReference>
<accession>A0A2G6EA54</accession>
<protein>
    <submittedName>
        <fullName evidence="2">Thioredoxin domain-containing protein</fullName>
    </submittedName>
</protein>
<organism evidence="2 3">
    <name type="scientific">candidate division KSB3 bacterium</name>
    <dbReference type="NCBI Taxonomy" id="2044937"/>
    <lineage>
        <taxon>Bacteria</taxon>
        <taxon>candidate division KSB3</taxon>
    </lineage>
</organism>
<comment type="caution">
    <text evidence="2">The sequence shown here is derived from an EMBL/GenBank/DDBJ whole genome shotgun (WGS) entry which is preliminary data.</text>
</comment>
<dbReference type="Gene3D" id="3.40.30.10">
    <property type="entry name" value="Glutaredoxin"/>
    <property type="match status" value="1"/>
</dbReference>
<dbReference type="SUPFAM" id="SSF52833">
    <property type="entry name" value="Thioredoxin-like"/>
    <property type="match status" value="1"/>
</dbReference>
<dbReference type="Proteomes" id="UP000229740">
    <property type="component" value="Unassembled WGS sequence"/>
</dbReference>
<feature type="domain" description="Spermatogenesis-associated protein 20-like TRX" evidence="1">
    <location>
        <begin position="13"/>
        <end position="173"/>
    </location>
</feature>
<dbReference type="Pfam" id="PF03190">
    <property type="entry name" value="Thioredox_DsbH"/>
    <property type="match status" value="1"/>
</dbReference>
<dbReference type="InterPro" id="IPR036249">
    <property type="entry name" value="Thioredoxin-like_sf"/>
</dbReference>
<dbReference type="PANTHER" id="PTHR42899">
    <property type="entry name" value="SPERMATOGENESIS-ASSOCIATED PROTEIN 20"/>
    <property type="match status" value="1"/>
</dbReference>
<dbReference type="InterPro" id="IPR008928">
    <property type="entry name" value="6-hairpin_glycosidase_sf"/>
</dbReference>
<evidence type="ECO:0000313" key="3">
    <source>
        <dbReference type="Proteomes" id="UP000229740"/>
    </source>
</evidence>
<dbReference type="PIRSF" id="PIRSF006402">
    <property type="entry name" value="UCP006402_thioredoxin"/>
    <property type="match status" value="1"/>
</dbReference>
<dbReference type="Gene3D" id="1.50.10.10">
    <property type="match status" value="2"/>
</dbReference>
<dbReference type="EMBL" id="PDPS01000021">
    <property type="protein sequence ID" value="PID58960.1"/>
    <property type="molecule type" value="Genomic_DNA"/>
</dbReference>
<dbReference type="InterPro" id="IPR024705">
    <property type="entry name" value="Ssp411"/>
</dbReference>
<dbReference type="InterPro" id="IPR012341">
    <property type="entry name" value="6hp_glycosidase-like_sf"/>
</dbReference>
<dbReference type="InterPro" id="IPR004879">
    <property type="entry name" value="Ssp411-like_TRX"/>
</dbReference>
<dbReference type="GO" id="GO:0005975">
    <property type="term" value="P:carbohydrate metabolic process"/>
    <property type="evidence" value="ECO:0007669"/>
    <property type="project" value="InterPro"/>
</dbReference>